<protein>
    <submittedName>
        <fullName evidence="1">Uncharacterized protein</fullName>
    </submittedName>
</protein>
<sequence>MASQQKALTQPPTNLKEAIDWVLRVSGGDCLGGNDTDLLATALSGHLQSNRNTYDAFVRVIHEAVNKDTPRSGNGLISRLATGLKAFIGYKYETSQPPKWEITGDGIVTKGKYDSPGKYSTYTSAYDRTSWFTDVYSNDSNYVKRNVCIQCFFIAIEKIFEGLTDLYLKCQTEWKSGTNGEKIKTFLHHNGFGNTTLRDSLTGEQIISQALQNFTEFKTAYNAAGDNPSFHAFRHHLEQNALSKPTKSPLSALYILATYAYVQSTGPATPSFLGYSGIAIPLYPPQSTSLLDCPSNLKEAIDWTLRVTGKDGQTNGGGQNGTDALSEEVKKLLGEVKECTSGTGVDVKNVIDALNGSDGLITKLAEGLQQFIGYKSGVNNHGYITGAGIAPSNIATHRLCDATIAFTIAVLEGCKARLDSGKYFRQSWIINNVINILHEKYGQGPEKLQEVGGQMKRQLTKTNFNGTGIGQFVEDIGTAFQKNFTTVQGQPSNVAQSVGAYLKGVFEGSGTNGNWQGSAQNAANHLQTLVTPFKSNHTYDTSEGDFSDNIGQVNSALNTNSVTPDYLKPILEAGKEEFVWHLEKAYVSYYSPNANWPSDGDGQQKTCAQIFLGCIPLIYHCLTQFYWLCNETSRGWDKYPFSGGGLRNLMVALGYGDAFLGGSTGKTVMEAVALKFNELSTANDATSKPYPEFLTKLTSSFKSALTSPSLTDQTIPALYHVARL</sequence>
<comment type="caution">
    <text evidence="1">The sequence shown here is derived from an EMBL/GenBank/DDBJ whole genome shotgun (WGS) entry which is preliminary data.</text>
</comment>
<evidence type="ECO:0000313" key="1">
    <source>
        <dbReference type="EMBL" id="GIX64736.1"/>
    </source>
</evidence>
<gene>
    <name evidence="1" type="ORF">BcabD6B2_41710</name>
</gene>
<dbReference type="GeneID" id="94196217"/>
<accession>A0AAV4M029</accession>
<dbReference type="EMBL" id="BPLF01000003">
    <property type="protein sequence ID" value="GIX64736.1"/>
    <property type="molecule type" value="Genomic_DNA"/>
</dbReference>
<dbReference type="AlphaFoldDB" id="A0AAV4M029"/>
<organism evidence="1 2">
    <name type="scientific">Babesia caballi</name>
    <dbReference type="NCBI Taxonomy" id="5871"/>
    <lineage>
        <taxon>Eukaryota</taxon>
        <taxon>Sar</taxon>
        <taxon>Alveolata</taxon>
        <taxon>Apicomplexa</taxon>
        <taxon>Aconoidasida</taxon>
        <taxon>Piroplasmida</taxon>
        <taxon>Babesiidae</taxon>
        <taxon>Babesia</taxon>
    </lineage>
</organism>
<name>A0AAV4M029_BABCB</name>
<keyword evidence="2" id="KW-1185">Reference proteome</keyword>
<dbReference type="RefSeq" id="XP_067716805.1">
    <property type="nucleotide sequence ID" value="XM_067860704.1"/>
</dbReference>
<proteinExistence type="predicted"/>
<dbReference type="Proteomes" id="UP001497744">
    <property type="component" value="Unassembled WGS sequence"/>
</dbReference>
<evidence type="ECO:0000313" key="2">
    <source>
        <dbReference type="Proteomes" id="UP001497744"/>
    </source>
</evidence>
<reference evidence="1 2" key="1">
    <citation type="submission" date="2021-06" db="EMBL/GenBank/DDBJ databases">
        <title>Genome sequence of Babesia caballi.</title>
        <authorList>
            <person name="Yamagishi J."/>
            <person name="Kidaka T."/>
            <person name="Ochi A."/>
        </authorList>
    </citation>
    <scope>NUCLEOTIDE SEQUENCE [LARGE SCALE GENOMIC DNA]</scope>
    <source>
        <strain evidence="1">USDA-D6B2</strain>
    </source>
</reference>